<feature type="signal peptide" evidence="2">
    <location>
        <begin position="1"/>
        <end position="16"/>
    </location>
</feature>
<feature type="chain" id="PRO_5034585763" evidence="2">
    <location>
        <begin position="17"/>
        <end position="363"/>
    </location>
</feature>
<feature type="region of interest" description="Disordered" evidence="1">
    <location>
        <begin position="300"/>
        <end position="326"/>
    </location>
</feature>
<proteinExistence type="predicted"/>
<dbReference type="AlphaFoldDB" id="A0A8H4PMP9"/>
<accession>A0A8H4PMP9</accession>
<keyword evidence="4" id="KW-1185">Reference proteome</keyword>
<dbReference type="OrthoDB" id="66095at2759"/>
<feature type="compositionally biased region" description="Basic and acidic residues" evidence="1">
    <location>
        <begin position="306"/>
        <end position="318"/>
    </location>
</feature>
<organism evidence="3 4">
    <name type="scientific">Ophiocordyceps sinensis</name>
    <dbReference type="NCBI Taxonomy" id="72228"/>
    <lineage>
        <taxon>Eukaryota</taxon>
        <taxon>Fungi</taxon>
        <taxon>Dikarya</taxon>
        <taxon>Ascomycota</taxon>
        <taxon>Pezizomycotina</taxon>
        <taxon>Sordariomycetes</taxon>
        <taxon>Hypocreomycetidae</taxon>
        <taxon>Hypocreales</taxon>
        <taxon>Ophiocordycipitaceae</taxon>
        <taxon>Ophiocordyceps</taxon>
    </lineage>
</organism>
<gene>
    <name evidence="3" type="ORF">G6O67_008563</name>
</gene>
<feature type="region of interest" description="Disordered" evidence="1">
    <location>
        <begin position="33"/>
        <end position="52"/>
    </location>
</feature>
<keyword evidence="2" id="KW-0732">Signal</keyword>
<evidence type="ECO:0000256" key="2">
    <source>
        <dbReference type="SAM" id="SignalP"/>
    </source>
</evidence>
<evidence type="ECO:0000313" key="4">
    <source>
        <dbReference type="Proteomes" id="UP000557566"/>
    </source>
</evidence>
<protein>
    <submittedName>
        <fullName evidence="3">Uncharacterized protein</fullName>
    </submittedName>
</protein>
<comment type="caution">
    <text evidence="3">The sequence shown here is derived from an EMBL/GenBank/DDBJ whole genome shotgun (WGS) entry which is preliminary data.</text>
</comment>
<dbReference type="EMBL" id="JAAVMX010000012">
    <property type="protein sequence ID" value="KAF4503935.1"/>
    <property type="molecule type" value="Genomic_DNA"/>
</dbReference>
<name>A0A8H4PMP9_9HYPO</name>
<reference evidence="3 4" key="1">
    <citation type="journal article" date="2020" name="Genome Biol. Evol.">
        <title>A new high-quality draft genome assembly of the Chinese cordyceps Ophiocordyceps sinensis.</title>
        <authorList>
            <person name="Shu R."/>
            <person name="Zhang J."/>
            <person name="Meng Q."/>
            <person name="Zhang H."/>
            <person name="Zhou G."/>
            <person name="Li M."/>
            <person name="Wu P."/>
            <person name="Zhao Y."/>
            <person name="Chen C."/>
            <person name="Qin Q."/>
        </authorList>
    </citation>
    <scope>NUCLEOTIDE SEQUENCE [LARGE SCALE GENOMIC DNA]</scope>
    <source>
        <strain evidence="3 4">IOZ07</strain>
    </source>
</reference>
<evidence type="ECO:0000313" key="3">
    <source>
        <dbReference type="EMBL" id="KAF4503935.1"/>
    </source>
</evidence>
<sequence>MLFELSSLLLLSVIMAHMIPATLIRRLRGMELPPPEKPNASPAAADDDGQDAYKPTPIDIVVTRIMLTRSKRLPLDLVDSVFDFAEYWAHSASVIHYPSEQHDHLHIRGGGPQENSFMLRSLPLGLTAIHGDENLAEDLAYDSTEAKPLPLLEEHDGVFFARLANYPTPRLIHPCRKIVFSLKSHDQGWGGDPEYKGTYESSWTWFEAGLERFDAKQNCDDKCTYDVRRDSPSSAPPRLPVCGLRPVYPSIEQGESDEYQYVHPILPQEQWVIQRNKTASRDWQDHLVTWSYADDIEAESDVGMEPDEHGRGLDEQGRGRGTGDGSFVRSLKMGDVVTVWGKARFPAWVNHVEYVKVEVYWAV</sequence>
<dbReference type="Proteomes" id="UP000557566">
    <property type="component" value="Unassembled WGS sequence"/>
</dbReference>
<evidence type="ECO:0000256" key="1">
    <source>
        <dbReference type="SAM" id="MobiDB-lite"/>
    </source>
</evidence>